<sequence>MVDDRKEVLPLRVVAARFISTDDQAGLAELDRITAEAWRVIQKRYWLLSTSFTATASATVATLLSGIALTWSETPGAEIVTLIGLGCFGSMLAVAASWRVFQYGGMKATAPQEPAYADVEDPAVRNLERLFVILQRESTARAFYFARNGQRRYIDHRYFFGKLRAAHVAKGDTIRSALFGPVGLWFARELFLEVDVDKLIADAKAEPNRTCVLRSGAFERLENPQGYLTRTAQNLLINRARTWRRKKCMLYPLDEARDAPIHPRQEWGIEARELRAAYRRALLALPLRTRRIFLMHRLKGMSYREIAEQLGVGEKGVEYHMMRALARCRRAAARLE</sequence>
<evidence type="ECO:0000256" key="3">
    <source>
        <dbReference type="ARBA" id="ARBA00023163"/>
    </source>
</evidence>
<gene>
    <name evidence="6" type="ORF">CVO77_12070</name>
</gene>
<dbReference type="Pfam" id="PF08281">
    <property type="entry name" value="Sigma70_r4_2"/>
    <property type="match status" value="1"/>
</dbReference>
<dbReference type="GO" id="GO:0003677">
    <property type="term" value="F:DNA binding"/>
    <property type="evidence" value="ECO:0007669"/>
    <property type="project" value="InterPro"/>
</dbReference>
<evidence type="ECO:0000259" key="5">
    <source>
        <dbReference type="Pfam" id="PF08281"/>
    </source>
</evidence>
<name>A0A2S8B9X5_9SPHN</name>
<dbReference type="InterPro" id="IPR013324">
    <property type="entry name" value="RNA_pol_sigma_r3/r4-like"/>
</dbReference>
<accession>A0A2S8B9X5</accession>
<dbReference type="InterPro" id="IPR014284">
    <property type="entry name" value="RNA_pol_sigma-70_dom"/>
</dbReference>
<feature type="transmembrane region" description="Helical" evidence="4">
    <location>
        <begin position="79"/>
        <end position="101"/>
    </location>
</feature>
<comment type="caution">
    <text evidence="6">The sequence shown here is derived from an EMBL/GenBank/DDBJ whole genome shotgun (WGS) entry which is preliminary data.</text>
</comment>
<evidence type="ECO:0000256" key="4">
    <source>
        <dbReference type="SAM" id="Phobius"/>
    </source>
</evidence>
<dbReference type="NCBIfam" id="TIGR02937">
    <property type="entry name" value="sigma70-ECF"/>
    <property type="match status" value="1"/>
</dbReference>
<dbReference type="GO" id="GO:0016987">
    <property type="term" value="F:sigma factor activity"/>
    <property type="evidence" value="ECO:0007669"/>
    <property type="project" value="UniProtKB-KW"/>
</dbReference>
<dbReference type="InterPro" id="IPR013249">
    <property type="entry name" value="RNA_pol_sigma70_r4_t2"/>
</dbReference>
<keyword evidence="4" id="KW-1133">Transmembrane helix</keyword>
<dbReference type="Gene3D" id="1.10.10.10">
    <property type="entry name" value="Winged helix-like DNA-binding domain superfamily/Winged helix DNA-binding domain"/>
    <property type="match status" value="1"/>
</dbReference>
<dbReference type="GO" id="GO:0006352">
    <property type="term" value="P:DNA-templated transcription initiation"/>
    <property type="evidence" value="ECO:0007669"/>
    <property type="project" value="InterPro"/>
</dbReference>
<feature type="transmembrane region" description="Helical" evidence="4">
    <location>
        <begin position="45"/>
        <end position="67"/>
    </location>
</feature>
<keyword evidence="1" id="KW-0805">Transcription regulation</keyword>
<dbReference type="PANTHER" id="PTHR43133:SF63">
    <property type="entry name" value="RNA POLYMERASE SIGMA FACTOR FECI-RELATED"/>
    <property type="match status" value="1"/>
</dbReference>
<dbReference type="InterPro" id="IPR036388">
    <property type="entry name" value="WH-like_DNA-bd_sf"/>
</dbReference>
<dbReference type="Proteomes" id="UP000238954">
    <property type="component" value="Chromosome"/>
</dbReference>
<evidence type="ECO:0000256" key="2">
    <source>
        <dbReference type="ARBA" id="ARBA00023082"/>
    </source>
</evidence>
<evidence type="ECO:0000256" key="1">
    <source>
        <dbReference type="ARBA" id="ARBA00023015"/>
    </source>
</evidence>
<dbReference type="PANTHER" id="PTHR43133">
    <property type="entry name" value="RNA POLYMERASE ECF-TYPE SIGMA FACTO"/>
    <property type="match status" value="1"/>
</dbReference>
<evidence type="ECO:0000313" key="7">
    <source>
        <dbReference type="Proteomes" id="UP000238954"/>
    </source>
</evidence>
<reference evidence="7" key="1">
    <citation type="submission" date="2017-11" db="EMBL/GenBank/DDBJ databases">
        <title>The complete genome sequence of Sphingopyxis pomeranensis sp. nov. strain WS5A3p.</title>
        <authorList>
            <person name="Kaminski M.A."/>
        </authorList>
    </citation>
    <scope>NUCLEOTIDE SEQUENCE [LARGE SCALE GENOMIC DNA]</scope>
    <source>
        <strain evidence="7">WS5A3p</strain>
    </source>
</reference>
<dbReference type="AlphaFoldDB" id="A0A2S8B9X5"/>
<keyword evidence="3" id="KW-0804">Transcription</keyword>
<organism evidence="6 7">
    <name type="scientific">Sphingopyxis lindanitolerans</name>
    <dbReference type="NCBI Taxonomy" id="2054227"/>
    <lineage>
        <taxon>Bacteria</taxon>
        <taxon>Pseudomonadati</taxon>
        <taxon>Pseudomonadota</taxon>
        <taxon>Alphaproteobacteria</taxon>
        <taxon>Sphingomonadales</taxon>
        <taxon>Sphingomonadaceae</taxon>
        <taxon>Sphingopyxis</taxon>
    </lineage>
</organism>
<dbReference type="InterPro" id="IPR039425">
    <property type="entry name" value="RNA_pol_sigma-70-like"/>
</dbReference>
<keyword evidence="2" id="KW-0731">Sigma factor</keyword>
<feature type="domain" description="RNA polymerase sigma factor 70 region 4 type 2" evidence="5">
    <location>
        <begin position="277"/>
        <end position="328"/>
    </location>
</feature>
<evidence type="ECO:0000313" key="6">
    <source>
        <dbReference type="EMBL" id="PQM29113.1"/>
    </source>
</evidence>
<keyword evidence="4" id="KW-0472">Membrane</keyword>
<dbReference type="SUPFAM" id="SSF88659">
    <property type="entry name" value="Sigma3 and sigma4 domains of RNA polymerase sigma factors"/>
    <property type="match status" value="1"/>
</dbReference>
<keyword evidence="7" id="KW-1185">Reference proteome</keyword>
<protein>
    <recommendedName>
        <fullName evidence="5">RNA polymerase sigma factor 70 region 4 type 2 domain-containing protein</fullName>
    </recommendedName>
</protein>
<keyword evidence="4" id="KW-0812">Transmembrane</keyword>
<dbReference type="EMBL" id="PHFW01000002">
    <property type="protein sequence ID" value="PQM29113.1"/>
    <property type="molecule type" value="Genomic_DNA"/>
</dbReference>
<proteinExistence type="predicted"/>